<comment type="catalytic activity">
    <reaction evidence="3">
        <text>[protein]-L-glutamate 5-O-methyl ester + H2O = L-glutamyl-[protein] + methanol + H(+)</text>
        <dbReference type="Rhea" id="RHEA:23236"/>
        <dbReference type="Rhea" id="RHEA-COMP:10208"/>
        <dbReference type="Rhea" id="RHEA-COMP:10311"/>
        <dbReference type="ChEBI" id="CHEBI:15377"/>
        <dbReference type="ChEBI" id="CHEBI:15378"/>
        <dbReference type="ChEBI" id="CHEBI:17790"/>
        <dbReference type="ChEBI" id="CHEBI:29973"/>
        <dbReference type="ChEBI" id="CHEBI:82795"/>
        <dbReference type="EC" id="3.1.1.61"/>
    </reaction>
</comment>
<sequence>MKKSKSSKSENGAGKKQEQGSFPIIVIGASAGGFEALKKIVAGLPKDLPASIFIVWHMSAEVRGFLPEVLNRENTIQVAHACDGETIAPNRIRVAPPDRHLLIEDGQARVTRGPKENRFRPAVDPLFRSAAYAYNNRVIGVILSGGLDDGTAGLWAIKQRGGTAVVQDPRDAEVPSMPENALREVEVDYSVPVSEMADLLARLSKEKAGETSEVIMEDDEKTKIEIGIAAEDGAFESGIMQFGELSPFTCPDCHGVLSKIKDGKRSRFRCHTGHAFSADALLATVTENIEDSLYNAMRGVEESIMLLNHIGDHFAEVNQTKLAAMYFKKANEAQNRAQIVRQVVLTHEQLSTDILRQQAGEANGGNGQNSTEAQKH</sequence>
<keyword evidence="1 4" id="KW-0378">Hydrolase</keyword>
<accession>A0A6J4NMC8</accession>
<dbReference type="GO" id="GO:0008984">
    <property type="term" value="F:protein-glutamate methylesterase activity"/>
    <property type="evidence" value="ECO:0007669"/>
    <property type="project" value="UniProtKB-EC"/>
</dbReference>
<feature type="active site" evidence="4">
    <location>
        <position position="57"/>
    </location>
</feature>
<organism evidence="6">
    <name type="scientific">uncultured Pyrinomonadaceae bacterium</name>
    <dbReference type="NCBI Taxonomy" id="2283094"/>
    <lineage>
        <taxon>Bacteria</taxon>
        <taxon>Pseudomonadati</taxon>
        <taxon>Acidobacteriota</taxon>
        <taxon>Blastocatellia</taxon>
        <taxon>Blastocatellales</taxon>
        <taxon>Pyrinomonadaceae</taxon>
        <taxon>environmental samples</taxon>
    </lineage>
</organism>
<dbReference type="InterPro" id="IPR011247">
    <property type="entry name" value="Chemotax_prot-Glu_Me-esterase"/>
</dbReference>
<reference evidence="6" key="1">
    <citation type="submission" date="2020-02" db="EMBL/GenBank/DDBJ databases">
        <authorList>
            <person name="Meier V. D."/>
        </authorList>
    </citation>
    <scope>NUCLEOTIDE SEQUENCE</scope>
    <source>
        <strain evidence="6">AVDCRST_MAG74</strain>
    </source>
</reference>
<feature type="active site" evidence="4">
    <location>
        <position position="149"/>
    </location>
</feature>
<dbReference type="PANTHER" id="PTHR42872:SF6">
    <property type="entry name" value="PROTEIN-GLUTAMATE METHYLESTERASE_PROTEIN-GLUTAMINE GLUTAMINASE"/>
    <property type="match status" value="1"/>
</dbReference>
<dbReference type="PROSITE" id="PS50122">
    <property type="entry name" value="CHEB"/>
    <property type="match status" value="1"/>
</dbReference>
<dbReference type="CDD" id="cd16433">
    <property type="entry name" value="CheB"/>
    <property type="match status" value="1"/>
</dbReference>
<dbReference type="PANTHER" id="PTHR42872">
    <property type="entry name" value="PROTEIN-GLUTAMATE METHYLESTERASE/PROTEIN-GLUTAMINE GLUTAMINASE"/>
    <property type="match status" value="1"/>
</dbReference>
<proteinExistence type="predicted"/>
<dbReference type="AlphaFoldDB" id="A0A6J4NMC8"/>
<dbReference type="GO" id="GO:0000156">
    <property type="term" value="F:phosphorelay response regulator activity"/>
    <property type="evidence" value="ECO:0007669"/>
    <property type="project" value="InterPro"/>
</dbReference>
<dbReference type="GO" id="GO:0006935">
    <property type="term" value="P:chemotaxis"/>
    <property type="evidence" value="ECO:0007669"/>
    <property type="project" value="UniProtKB-UniRule"/>
</dbReference>
<dbReference type="SUPFAM" id="SSF52738">
    <property type="entry name" value="Methylesterase CheB, C-terminal domain"/>
    <property type="match status" value="1"/>
</dbReference>
<dbReference type="Pfam" id="PF01339">
    <property type="entry name" value="CheB_methylest"/>
    <property type="match status" value="1"/>
</dbReference>
<dbReference type="InterPro" id="IPR035909">
    <property type="entry name" value="CheB_C"/>
</dbReference>
<evidence type="ECO:0000256" key="2">
    <source>
        <dbReference type="ARBA" id="ARBA00039140"/>
    </source>
</evidence>
<feature type="domain" description="CheB-type methylesterase" evidence="5">
    <location>
        <begin position="18"/>
        <end position="197"/>
    </location>
</feature>
<evidence type="ECO:0000313" key="6">
    <source>
        <dbReference type="EMBL" id="CAA9391616.1"/>
    </source>
</evidence>
<dbReference type="PIRSF" id="PIRSF036461">
    <property type="entry name" value="Chmtx_methlestr"/>
    <property type="match status" value="1"/>
</dbReference>
<dbReference type="EC" id="3.1.1.61" evidence="2"/>
<feature type="active site" evidence="4">
    <location>
        <position position="30"/>
    </location>
</feature>
<evidence type="ECO:0000259" key="5">
    <source>
        <dbReference type="PROSITE" id="PS50122"/>
    </source>
</evidence>
<keyword evidence="4" id="KW-0145">Chemotaxis</keyword>
<dbReference type="InterPro" id="IPR000673">
    <property type="entry name" value="Sig_transdc_resp-reg_Me-estase"/>
</dbReference>
<gene>
    <name evidence="6" type="ORF">AVDCRST_MAG74-1018</name>
</gene>
<evidence type="ECO:0000256" key="1">
    <source>
        <dbReference type="ARBA" id="ARBA00022801"/>
    </source>
</evidence>
<protein>
    <recommendedName>
        <fullName evidence="2">protein-glutamate methylesterase</fullName>
        <ecNumber evidence="2">3.1.1.61</ecNumber>
    </recommendedName>
</protein>
<dbReference type="GO" id="GO:0005737">
    <property type="term" value="C:cytoplasm"/>
    <property type="evidence" value="ECO:0007669"/>
    <property type="project" value="InterPro"/>
</dbReference>
<dbReference type="Gene3D" id="3.40.50.180">
    <property type="entry name" value="Methylesterase CheB, C-terminal domain"/>
    <property type="match status" value="1"/>
</dbReference>
<dbReference type="EMBL" id="CADCUR010000084">
    <property type="protein sequence ID" value="CAA9391616.1"/>
    <property type="molecule type" value="Genomic_DNA"/>
</dbReference>
<evidence type="ECO:0000256" key="4">
    <source>
        <dbReference type="PROSITE-ProRule" id="PRU00050"/>
    </source>
</evidence>
<evidence type="ECO:0000256" key="3">
    <source>
        <dbReference type="ARBA" id="ARBA00048267"/>
    </source>
</evidence>
<name>A0A6J4NMC8_9BACT</name>